<dbReference type="PANTHER" id="PTHR11135">
    <property type="entry name" value="HISTONE ACETYLTRANSFERASE-RELATED"/>
    <property type="match status" value="1"/>
</dbReference>
<evidence type="ECO:0008006" key="8">
    <source>
        <dbReference type="Google" id="ProtNLM"/>
    </source>
</evidence>
<dbReference type="EMBL" id="JAGFBS010000031">
    <property type="protein sequence ID" value="KAG6371995.1"/>
    <property type="molecule type" value="Genomic_DNA"/>
</dbReference>
<evidence type="ECO:0000256" key="1">
    <source>
        <dbReference type="ARBA" id="ARBA00022485"/>
    </source>
</evidence>
<dbReference type="InterPro" id="IPR016181">
    <property type="entry name" value="Acyl_CoA_acyltransferase"/>
</dbReference>
<keyword evidence="4" id="KW-0408">Iron</keyword>
<dbReference type="CDD" id="cd04301">
    <property type="entry name" value="NAT_SF"/>
    <property type="match status" value="1"/>
</dbReference>
<keyword evidence="2" id="KW-0949">S-adenosyl-L-methionine</keyword>
<accession>A0A8I2YHC6</accession>
<keyword evidence="5" id="KW-0411">Iron-sulfur</keyword>
<evidence type="ECO:0000256" key="4">
    <source>
        <dbReference type="ARBA" id="ARBA00023004"/>
    </source>
</evidence>
<proteinExistence type="predicted"/>
<dbReference type="AlphaFoldDB" id="A0A8I2YHC6"/>
<gene>
    <name evidence="6" type="ORF">JVT61DRAFT_9014</name>
</gene>
<comment type="caution">
    <text evidence="6">The sequence shown here is derived from an EMBL/GenBank/DDBJ whole genome shotgun (WGS) entry which is preliminary data.</text>
</comment>
<evidence type="ECO:0000256" key="3">
    <source>
        <dbReference type="ARBA" id="ARBA00022723"/>
    </source>
</evidence>
<dbReference type="InterPro" id="IPR039661">
    <property type="entry name" value="ELP3"/>
</dbReference>
<evidence type="ECO:0000256" key="2">
    <source>
        <dbReference type="ARBA" id="ARBA00022691"/>
    </source>
</evidence>
<dbReference type="GO" id="GO:0033588">
    <property type="term" value="C:elongator holoenzyme complex"/>
    <property type="evidence" value="ECO:0007669"/>
    <property type="project" value="TreeGrafter"/>
</dbReference>
<organism evidence="6 7">
    <name type="scientific">Boletus reticuloceps</name>
    <dbReference type="NCBI Taxonomy" id="495285"/>
    <lineage>
        <taxon>Eukaryota</taxon>
        <taxon>Fungi</taxon>
        <taxon>Dikarya</taxon>
        <taxon>Basidiomycota</taxon>
        <taxon>Agaricomycotina</taxon>
        <taxon>Agaricomycetes</taxon>
        <taxon>Agaricomycetidae</taxon>
        <taxon>Boletales</taxon>
        <taxon>Boletineae</taxon>
        <taxon>Boletaceae</taxon>
        <taxon>Boletoideae</taxon>
        <taxon>Boletus</taxon>
    </lineage>
</organism>
<dbReference type="PANTHER" id="PTHR11135:SF0">
    <property type="entry name" value="ELONGATOR COMPLEX PROTEIN 3"/>
    <property type="match status" value="1"/>
</dbReference>
<dbReference type="GO" id="GO:0002926">
    <property type="term" value="P:tRNA wobble base 5-methoxycarbonylmethyl-2-thiouridinylation"/>
    <property type="evidence" value="ECO:0007669"/>
    <property type="project" value="TreeGrafter"/>
</dbReference>
<keyword evidence="3" id="KW-0479">Metal-binding</keyword>
<dbReference type="OrthoDB" id="10265243at2759"/>
<protein>
    <recommendedName>
        <fullName evidence="8">N-acetyltransferase domain-containing protein</fullName>
    </recommendedName>
</protein>
<reference evidence="6" key="1">
    <citation type="submission" date="2021-03" db="EMBL/GenBank/DDBJ databases">
        <title>Evolutionary innovations through gain and loss of genes in the ectomycorrhizal Boletales.</title>
        <authorList>
            <person name="Wu G."/>
            <person name="Miyauchi S."/>
            <person name="Morin E."/>
            <person name="Yang Z.-L."/>
            <person name="Xu J."/>
            <person name="Martin F.M."/>
        </authorList>
    </citation>
    <scope>NUCLEOTIDE SEQUENCE</scope>
    <source>
        <strain evidence="6">BR01</strain>
    </source>
</reference>
<dbReference type="GO" id="GO:0005634">
    <property type="term" value="C:nucleus"/>
    <property type="evidence" value="ECO:0007669"/>
    <property type="project" value="TreeGrafter"/>
</dbReference>
<dbReference type="GO" id="GO:0046872">
    <property type="term" value="F:metal ion binding"/>
    <property type="evidence" value="ECO:0007669"/>
    <property type="project" value="UniProtKB-KW"/>
</dbReference>
<evidence type="ECO:0000313" key="7">
    <source>
        <dbReference type="Proteomes" id="UP000683000"/>
    </source>
</evidence>
<evidence type="ECO:0000313" key="6">
    <source>
        <dbReference type="EMBL" id="KAG6371995.1"/>
    </source>
</evidence>
<dbReference type="GO" id="GO:0051539">
    <property type="term" value="F:4 iron, 4 sulfur cluster binding"/>
    <property type="evidence" value="ECO:0007669"/>
    <property type="project" value="UniProtKB-KW"/>
</dbReference>
<name>A0A8I2YHC6_9AGAM</name>
<keyword evidence="1" id="KW-0004">4Fe-4S</keyword>
<dbReference type="SUPFAM" id="SSF55729">
    <property type="entry name" value="Acyl-CoA N-acyltransferases (Nat)"/>
    <property type="match status" value="1"/>
</dbReference>
<sequence length="95" mass="10740">MEGAEGGSSIVRELHVYGTAVLVHGRDPTTFQHQGFGTLLMEEAEQIAREEHGNAKLTPYVFPSQKFMIPLDWKHYQLLQLINKALARYNAESLN</sequence>
<evidence type="ECO:0000256" key="5">
    <source>
        <dbReference type="ARBA" id="ARBA00023014"/>
    </source>
</evidence>
<dbReference type="Proteomes" id="UP000683000">
    <property type="component" value="Unassembled WGS sequence"/>
</dbReference>
<keyword evidence="7" id="KW-1185">Reference proteome</keyword>
<dbReference type="GO" id="GO:0005737">
    <property type="term" value="C:cytoplasm"/>
    <property type="evidence" value="ECO:0007669"/>
    <property type="project" value="TreeGrafter"/>
</dbReference>